<evidence type="ECO:0000256" key="3">
    <source>
        <dbReference type="ARBA" id="ARBA00023125"/>
    </source>
</evidence>
<evidence type="ECO:0000313" key="7">
    <source>
        <dbReference type="EMBL" id="KAG5589104.1"/>
    </source>
</evidence>
<evidence type="ECO:0000256" key="4">
    <source>
        <dbReference type="ARBA" id="ARBA00023163"/>
    </source>
</evidence>
<accession>A0A9J5XPR8</accession>
<dbReference type="PROSITE" id="PS50863">
    <property type="entry name" value="B3"/>
    <property type="match status" value="2"/>
</dbReference>
<feature type="domain" description="TF-B3" evidence="6">
    <location>
        <begin position="7"/>
        <end position="96"/>
    </location>
</feature>
<name>A0A9J5XPR8_SOLCO</name>
<dbReference type="EMBL" id="JACXVP010000008">
    <property type="protein sequence ID" value="KAG5589104.1"/>
    <property type="molecule type" value="Genomic_DNA"/>
</dbReference>
<organism evidence="7 8">
    <name type="scientific">Solanum commersonii</name>
    <name type="common">Commerson's wild potato</name>
    <name type="synonym">Commerson's nightshade</name>
    <dbReference type="NCBI Taxonomy" id="4109"/>
    <lineage>
        <taxon>Eukaryota</taxon>
        <taxon>Viridiplantae</taxon>
        <taxon>Streptophyta</taxon>
        <taxon>Embryophyta</taxon>
        <taxon>Tracheophyta</taxon>
        <taxon>Spermatophyta</taxon>
        <taxon>Magnoliopsida</taxon>
        <taxon>eudicotyledons</taxon>
        <taxon>Gunneridae</taxon>
        <taxon>Pentapetalae</taxon>
        <taxon>asterids</taxon>
        <taxon>lamiids</taxon>
        <taxon>Solanales</taxon>
        <taxon>Solanaceae</taxon>
        <taxon>Solanoideae</taxon>
        <taxon>Solaneae</taxon>
        <taxon>Solanum</taxon>
    </lineage>
</organism>
<keyword evidence="4" id="KW-0804">Transcription</keyword>
<protein>
    <recommendedName>
        <fullName evidence="6">TF-B3 domain-containing protein</fullName>
    </recommendedName>
</protein>
<dbReference type="Pfam" id="PF02362">
    <property type="entry name" value="B3"/>
    <property type="match status" value="2"/>
</dbReference>
<dbReference type="PANTHER" id="PTHR31674">
    <property type="entry name" value="B3 DOMAIN-CONTAINING PROTEIN REM-LIKE 3-RELATED"/>
    <property type="match status" value="1"/>
</dbReference>
<keyword evidence="5" id="KW-0539">Nucleus</keyword>
<dbReference type="GO" id="GO:0003677">
    <property type="term" value="F:DNA binding"/>
    <property type="evidence" value="ECO:0007669"/>
    <property type="project" value="UniProtKB-KW"/>
</dbReference>
<proteinExistence type="predicted"/>
<gene>
    <name evidence="7" type="ORF">H5410_039618</name>
</gene>
<dbReference type="SMART" id="SM01019">
    <property type="entry name" value="B3"/>
    <property type="match status" value="2"/>
</dbReference>
<dbReference type="CDD" id="cd10017">
    <property type="entry name" value="B3_DNA"/>
    <property type="match status" value="2"/>
</dbReference>
<dbReference type="AlphaFoldDB" id="A0A9J5XPR8"/>
<comment type="subcellular location">
    <subcellularLocation>
        <location evidence="1">Nucleus</location>
    </subcellularLocation>
</comment>
<dbReference type="InterPro" id="IPR003340">
    <property type="entry name" value="B3_DNA-bd"/>
</dbReference>
<sequence>MKISPKNPHFFKPILPGFKQGIKIPKGFLKYLKKYDQYEHAILRRADKKWQVKVNGRRLEDGWEKFAEQHDLHLRDILVFRHEGDMEFEISIFDLNQQCEREYNYEYESKDKPNHNIKSSRKPSHFVCIVRPYCLSRDALLVPKEFASRNGLFNTKERDLLVRDERQRSWNVILRSYGDKTAYLIDGWNKIRDANCLKEGDCIMFEVVTSGNKPIWKFKRMTEQ</sequence>
<reference evidence="7 8" key="1">
    <citation type="submission" date="2020-09" db="EMBL/GenBank/DDBJ databases">
        <title>De no assembly of potato wild relative species, Solanum commersonii.</title>
        <authorList>
            <person name="Cho K."/>
        </authorList>
    </citation>
    <scope>NUCLEOTIDE SEQUENCE [LARGE SCALE GENOMIC DNA]</scope>
    <source>
        <strain evidence="7">LZ3.2</strain>
        <tissue evidence="7">Leaf</tissue>
    </source>
</reference>
<dbReference type="InterPro" id="IPR039218">
    <property type="entry name" value="REM_fam"/>
</dbReference>
<dbReference type="Gene3D" id="2.40.330.10">
    <property type="entry name" value="DNA-binding pseudobarrel domain"/>
    <property type="match status" value="2"/>
</dbReference>
<evidence type="ECO:0000259" key="6">
    <source>
        <dbReference type="PROSITE" id="PS50863"/>
    </source>
</evidence>
<dbReference type="SUPFAM" id="SSF101936">
    <property type="entry name" value="DNA-binding pseudobarrel domain"/>
    <property type="match status" value="2"/>
</dbReference>
<comment type="caution">
    <text evidence="7">The sequence shown here is derived from an EMBL/GenBank/DDBJ whole genome shotgun (WGS) entry which is preliminary data.</text>
</comment>
<evidence type="ECO:0000256" key="2">
    <source>
        <dbReference type="ARBA" id="ARBA00023015"/>
    </source>
</evidence>
<dbReference type="OrthoDB" id="1210957at2759"/>
<keyword evidence="8" id="KW-1185">Reference proteome</keyword>
<dbReference type="PANTHER" id="PTHR31674:SF84">
    <property type="entry name" value="B3 DOMAIN-CONTAINING PROTEIN REM17-LIKE"/>
    <property type="match status" value="1"/>
</dbReference>
<keyword evidence="3" id="KW-0238">DNA-binding</keyword>
<evidence type="ECO:0000313" key="8">
    <source>
        <dbReference type="Proteomes" id="UP000824120"/>
    </source>
</evidence>
<keyword evidence="2" id="KW-0805">Transcription regulation</keyword>
<dbReference type="GO" id="GO:0005634">
    <property type="term" value="C:nucleus"/>
    <property type="evidence" value="ECO:0007669"/>
    <property type="project" value="UniProtKB-SubCell"/>
</dbReference>
<evidence type="ECO:0000256" key="5">
    <source>
        <dbReference type="ARBA" id="ARBA00023242"/>
    </source>
</evidence>
<dbReference type="InterPro" id="IPR015300">
    <property type="entry name" value="DNA-bd_pseudobarrel_sf"/>
</dbReference>
<feature type="domain" description="TF-B3" evidence="6">
    <location>
        <begin position="125"/>
        <end position="221"/>
    </location>
</feature>
<evidence type="ECO:0000256" key="1">
    <source>
        <dbReference type="ARBA" id="ARBA00004123"/>
    </source>
</evidence>
<dbReference type="Proteomes" id="UP000824120">
    <property type="component" value="Chromosome 8"/>
</dbReference>